<reference evidence="2" key="1">
    <citation type="submission" date="2011-08" db="EMBL/GenBank/DDBJ databases">
        <authorList>
            <person name="Rombauts S."/>
        </authorList>
    </citation>
    <scope>NUCLEOTIDE SEQUENCE</scope>
    <source>
        <strain evidence="2">London</strain>
    </source>
</reference>
<evidence type="ECO:0000313" key="1">
    <source>
        <dbReference type="EnsemblMetazoa" id="tetur02g08360.1"/>
    </source>
</evidence>
<dbReference type="HOGENOM" id="CLU_2416127_0_0_1"/>
<accession>T1JWI1</accession>
<keyword evidence="2" id="KW-1185">Reference proteome</keyword>
<dbReference type="Proteomes" id="UP000015104">
    <property type="component" value="Unassembled WGS sequence"/>
</dbReference>
<reference evidence="1" key="2">
    <citation type="submission" date="2015-06" db="UniProtKB">
        <authorList>
            <consortium name="EnsemblMetazoa"/>
        </authorList>
    </citation>
    <scope>IDENTIFICATION</scope>
</reference>
<proteinExistence type="predicted"/>
<dbReference type="EnsemblMetazoa" id="tetur02g08360.1">
    <property type="protein sequence ID" value="tetur02g08360.1"/>
    <property type="gene ID" value="tetur02g08360"/>
</dbReference>
<dbReference type="EMBL" id="CAEY01000813">
    <property type="status" value="NOT_ANNOTATED_CDS"/>
    <property type="molecule type" value="Genomic_DNA"/>
</dbReference>
<protein>
    <submittedName>
        <fullName evidence="1">Uncharacterized protein</fullName>
    </submittedName>
</protein>
<organism evidence="1 2">
    <name type="scientific">Tetranychus urticae</name>
    <name type="common">Two-spotted spider mite</name>
    <dbReference type="NCBI Taxonomy" id="32264"/>
    <lineage>
        <taxon>Eukaryota</taxon>
        <taxon>Metazoa</taxon>
        <taxon>Ecdysozoa</taxon>
        <taxon>Arthropoda</taxon>
        <taxon>Chelicerata</taxon>
        <taxon>Arachnida</taxon>
        <taxon>Acari</taxon>
        <taxon>Acariformes</taxon>
        <taxon>Trombidiformes</taxon>
        <taxon>Prostigmata</taxon>
        <taxon>Eleutherengona</taxon>
        <taxon>Raphignathae</taxon>
        <taxon>Tetranychoidea</taxon>
        <taxon>Tetranychidae</taxon>
        <taxon>Tetranychus</taxon>
    </lineage>
</organism>
<dbReference type="AlphaFoldDB" id="T1JWI1"/>
<name>T1JWI1_TETUR</name>
<sequence length="92" mass="10870">MCIGGITGNTYEHSGKGNNQHERELCKFWVVWVICRHFYIHMHWLTLQIALPEVKLNLVYLDLPLFFLPVDTSVVNINGEQVKVTEYMIDYW</sequence>
<evidence type="ECO:0000313" key="2">
    <source>
        <dbReference type="Proteomes" id="UP000015104"/>
    </source>
</evidence>